<comment type="caution">
    <text evidence="1">The sequence shown here is derived from an EMBL/GenBank/DDBJ whole genome shotgun (WGS) entry which is preliminary data.</text>
</comment>
<evidence type="ECO:0000313" key="1">
    <source>
        <dbReference type="EMBL" id="CUU75237.1"/>
    </source>
</evidence>
<evidence type="ECO:0000313" key="2">
    <source>
        <dbReference type="Proteomes" id="UP000052245"/>
    </source>
</evidence>
<organism evidence="1 2">
    <name type="scientific">Campylobacter hyointestinalis subsp. hyointestinalis</name>
    <dbReference type="NCBI Taxonomy" id="91352"/>
    <lineage>
        <taxon>Bacteria</taxon>
        <taxon>Pseudomonadati</taxon>
        <taxon>Campylobacterota</taxon>
        <taxon>Epsilonproteobacteria</taxon>
        <taxon>Campylobacterales</taxon>
        <taxon>Campylobacteraceae</taxon>
        <taxon>Campylobacter</taxon>
    </lineage>
</organism>
<accession>A0A9W5ANL9</accession>
<dbReference type="EMBL" id="FAVC01000001">
    <property type="protein sequence ID" value="CUU75237.1"/>
    <property type="molecule type" value="Genomic_DNA"/>
</dbReference>
<sequence>MDISQKLKKLSKNMQEISRELTSLSLETNSPYIKEKAAELYGSSLIALEWAKATTKVLKAKEAINEYRA</sequence>
<reference evidence="1 2" key="1">
    <citation type="submission" date="2015-11" db="EMBL/GenBank/DDBJ databases">
        <authorList>
            <consortium name="Pathogen Informatics"/>
        </authorList>
    </citation>
    <scope>NUCLEOTIDE SEQUENCE [LARGE SCALE GENOMIC DNA]</scope>
    <source>
        <strain evidence="1 2">007A-0283</strain>
    </source>
</reference>
<name>A0A9W5ANL9_CAMHY</name>
<gene>
    <name evidence="1" type="ORF">ERS739223_00525</name>
</gene>
<protein>
    <submittedName>
        <fullName evidence="1">Uncharacterized protein</fullName>
    </submittedName>
</protein>
<dbReference type="Proteomes" id="UP000052245">
    <property type="component" value="Unassembled WGS sequence"/>
</dbReference>
<dbReference type="RefSeq" id="WP_059434508.1">
    <property type="nucleotide sequence ID" value="NZ_FAUY01000002.1"/>
</dbReference>
<dbReference type="AlphaFoldDB" id="A0A9W5ANL9"/>
<proteinExistence type="predicted"/>